<keyword evidence="3" id="KW-1185">Reference proteome</keyword>
<dbReference type="SUPFAM" id="SSF54637">
    <property type="entry name" value="Thioesterase/thiol ester dehydrase-isomerase"/>
    <property type="match status" value="1"/>
</dbReference>
<sequence>MTYSFTITVSPDDIDDLNHVNNLVYLQWVLEAAHLHWNSGASPVLQEKYVWVVLSHYIKYHRPAYESDELVIETWVQNSTATYCERVTLIKMKQTGETLVTANTKWCPILVKTMKPTRIIPEIVNPFTSE</sequence>
<gene>
    <name evidence="2" type="ORF">KUV50_03770</name>
</gene>
<evidence type="ECO:0000259" key="1">
    <source>
        <dbReference type="Pfam" id="PF01643"/>
    </source>
</evidence>
<dbReference type="GO" id="GO:0006633">
    <property type="term" value="P:fatty acid biosynthetic process"/>
    <property type="evidence" value="ECO:0007669"/>
    <property type="project" value="InterPro"/>
</dbReference>
<organism evidence="2 3">
    <name type="scientific">Membranihabitans marinus</name>
    <dbReference type="NCBI Taxonomy" id="1227546"/>
    <lineage>
        <taxon>Bacteria</taxon>
        <taxon>Pseudomonadati</taxon>
        <taxon>Bacteroidota</taxon>
        <taxon>Saprospiria</taxon>
        <taxon>Saprospirales</taxon>
        <taxon>Saprospiraceae</taxon>
        <taxon>Membranihabitans</taxon>
    </lineage>
</organism>
<name>A0A953L825_9BACT</name>
<dbReference type="CDD" id="cd00586">
    <property type="entry name" value="4HBT"/>
    <property type="match status" value="1"/>
</dbReference>
<dbReference type="InterPro" id="IPR002864">
    <property type="entry name" value="Acyl-ACP_thioesterase_NHD"/>
</dbReference>
<reference evidence="2" key="1">
    <citation type="submission" date="2021-06" db="EMBL/GenBank/DDBJ databases">
        <title>44 bacteria genomes isolated from Dapeng, Shenzhen.</title>
        <authorList>
            <person name="Zheng W."/>
            <person name="Yu S."/>
            <person name="Huang Y."/>
        </authorList>
    </citation>
    <scope>NUCLEOTIDE SEQUENCE</scope>
    <source>
        <strain evidence="2">DP5N28-2</strain>
    </source>
</reference>
<evidence type="ECO:0000313" key="3">
    <source>
        <dbReference type="Proteomes" id="UP000753961"/>
    </source>
</evidence>
<dbReference type="Proteomes" id="UP000753961">
    <property type="component" value="Unassembled WGS sequence"/>
</dbReference>
<protein>
    <submittedName>
        <fullName evidence="2">Acyl-CoA thioesterase</fullName>
    </submittedName>
</protein>
<proteinExistence type="predicted"/>
<dbReference type="InterPro" id="IPR029069">
    <property type="entry name" value="HotDog_dom_sf"/>
</dbReference>
<dbReference type="Pfam" id="PF01643">
    <property type="entry name" value="Acyl-ACP_TE"/>
    <property type="match status" value="1"/>
</dbReference>
<accession>A0A953L825</accession>
<comment type="caution">
    <text evidence="2">The sequence shown here is derived from an EMBL/GenBank/DDBJ whole genome shotgun (WGS) entry which is preliminary data.</text>
</comment>
<feature type="domain" description="Acyl-ACP thioesterase N-terminal hotdog" evidence="1">
    <location>
        <begin position="44"/>
        <end position="127"/>
    </location>
</feature>
<dbReference type="Gene3D" id="3.10.129.10">
    <property type="entry name" value="Hotdog Thioesterase"/>
    <property type="match status" value="1"/>
</dbReference>
<evidence type="ECO:0000313" key="2">
    <source>
        <dbReference type="EMBL" id="MBY5957240.1"/>
    </source>
</evidence>
<dbReference type="AlphaFoldDB" id="A0A953L825"/>
<dbReference type="EMBL" id="JAHVHU010000004">
    <property type="protein sequence ID" value="MBY5957240.1"/>
    <property type="molecule type" value="Genomic_DNA"/>
</dbReference>
<dbReference type="GO" id="GO:0016790">
    <property type="term" value="F:thiolester hydrolase activity"/>
    <property type="evidence" value="ECO:0007669"/>
    <property type="project" value="InterPro"/>
</dbReference>
<dbReference type="RefSeq" id="WP_222578761.1">
    <property type="nucleotide sequence ID" value="NZ_JAHVHU010000004.1"/>
</dbReference>